<dbReference type="EMBL" id="JBBBDM010000002">
    <property type="protein sequence ID" value="MEI5686873.1"/>
    <property type="molecule type" value="Genomic_DNA"/>
</dbReference>
<dbReference type="Pfam" id="PF22391">
    <property type="entry name" value="DUF6975"/>
    <property type="match status" value="1"/>
</dbReference>
<dbReference type="InterPro" id="IPR054248">
    <property type="entry name" value="DUF6975"/>
</dbReference>
<dbReference type="Proteomes" id="UP001367771">
    <property type="component" value="Unassembled WGS sequence"/>
</dbReference>
<protein>
    <submittedName>
        <fullName evidence="1">Uncharacterized protein</fullName>
    </submittedName>
</protein>
<accession>A0ABU8H1K9</accession>
<keyword evidence="2" id="KW-1185">Reference proteome</keyword>
<name>A0ABU8H1K9_9SPHN</name>
<dbReference type="RefSeq" id="WP_336544857.1">
    <property type="nucleotide sequence ID" value="NZ_JBBBDM010000002.1"/>
</dbReference>
<comment type="caution">
    <text evidence="1">The sequence shown here is derived from an EMBL/GenBank/DDBJ whole genome shotgun (WGS) entry which is preliminary data.</text>
</comment>
<reference evidence="1 2" key="1">
    <citation type="journal article" date="2013" name="Int. J. Syst. Evol. Microbiol.">
        <title>Sphingomonas kyungheensis sp. nov., a bacterium with ginsenoside-converting activity isolated from soil of a ginseng field.</title>
        <authorList>
            <person name="Son H.M."/>
            <person name="Yang J.E."/>
            <person name="Park Y."/>
            <person name="Han C.K."/>
            <person name="Kim S.G."/>
            <person name="Kook M."/>
            <person name="Yi T.H."/>
        </authorList>
    </citation>
    <scope>NUCLEOTIDE SEQUENCE [LARGE SCALE GENOMIC DNA]</scope>
    <source>
        <strain evidence="1 2">LMG 26582</strain>
    </source>
</reference>
<evidence type="ECO:0000313" key="2">
    <source>
        <dbReference type="Proteomes" id="UP001367771"/>
    </source>
</evidence>
<sequence>MDTAQQHWPAGAWDLVTRIGATDGSVAHPHLSMLLSPAAASRDLSDAVHALCAVHGDPPGLAVEARTHCVQPDACDWLSAVADGFVLERAYIARLAAAAGPTPSTPGQSDTEAALIASRHALETLARSERRGCATGAVAALVQDWTAIRLMLDHAAERFGVDPVPAAFPSLSETAASVTRLGGTPATERAVRFGAEQLLAQHRALWDLLEARASARQG</sequence>
<gene>
    <name evidence="1" type="ORF">V8201_07250</name>
</gene>
<evidence type="ECO:0000313" key="1">
    <source>
        <dbReference type="EMBL" id="MEI5686873.1"/>
    </source>
</evidence>
<proteinExistence type="predicted"/>
<organism evidence="1 2">
    <name type="scientific">Sphingomonas kyungheensis</name>
    <dbReference type="NCBI Taxonomy" id="1069987"/>
    <lineage>
        <taxon>Bacteria</taxon>
        <taxon>Pseudomonadati</taxon>
        <taxon>Pseudomonadota</taxon>
        <taxon>Alphaproteobacteria</taxon>
        <taxon>Sphingomonadales</taxon>
        <taxon>Sphingomonadaceae</taxon>
        <taxon>Sphingomonas</taxon>
    </lineage>
</organism>